<dbReference type="Proteomes" id="UP001500622">
    <property type="component" value="Unassembled WGS sequence"/>
</dbReference>
<dbReference type="EMBL" id="BAABGN010000013">
    <property type="protein sequence ID" value="GAA4431073.1"/>
    <property type="molecule type" value="Genomic_DNA"/>
</dbReference>
<organism evidence="2 3">
    <name type="scientific">Georgenia halophila</name>
    <dbReference type="NCBI Taxonomy" id="620889"/>
    <lineage>
        <taxon>Bacteria</taxon>
        <taxon>Bacillati</taxon>
        <taxon>Actinomycetota</taxon>
        <taxon>Actinomycetes</taxon>
        <taxon>Micrococcales</taxon>
        <taxon>Bogoriellaceae</taxon>
        <taxon>Georgenia</taxon>
    </lineage>
</organism>
<proteinExistence type="predicted"/>
<dbReference type="SUPFAM" id="SSF54427">
    <property type="entry name" value="NTF2-like"/>
    <property type="match status" value="1"/>
</dbReference>
<dbReference type="RefSeq" id="WP_345217945.1">
    <property type="nucleotide sequence ID" value="NZ_BAABGN010000013.1"/>
</dbReference>
<dbReference type="InterPro" id="IPR032710">
    <property type="entry name" value="NTF2-like_dom_sf"/>
</dbReference>
<dbReference type="CDD" id="cd00531">
    <property type="entry name" value="NTF2_like"/>
    <property type="match status" value="1"/>
</dbReference>
<comment type="caution">
    <text evidence="2">The sequence shown here is derived from an EMBL/GenBank/DDBJ whole genome shotgun (WGS) entry which is preliminary data.</text>
</comment>
<gene>
    <name evidence="2" type="ORF">GCM10023169_35240</name>
</gene>
<evidence type="ECO:0000259" key="1">
    <source>
        <dbReference type="Pfam" id="PF13577"/>
    </source>
</evidence>
<dbReference type="Gene3D" id="3.10.450.50">
    <property type="match status" value="1"/>
</dbReference>
<evidence type="ECO:0000313" key="3">
    <source>
        <dbReference type="Proteomes" id="UP001500622"/>
    </source>
</evidence>
<reference evidence="3" key="1">
    <citation type="journal article" date="2019" name="Int. J. Syst. Evol. Microbiol.">
        <title>The Global Catalogue of Microorganisms (GCM) 10K type strain sequencing project: providing services to taxonomists for standard genome sequencing and annotation.</title>
        <authorList>
            <consortium name="The Broad Institute Genomics Platform"/>
            <consortium name="The Broad Institute Genome Sequencing Center for Infectious Disease"/>
            <person name="Wu L."/>
            <person name="Ma J."/>
        </authorList>
    </citation>
    <scope>NUCLEOTIDE SEQUENCE [LARGE SCALE GENOMIC DNA]</scope>
    <source>
        <strain evidence="3">JCM 17810</strain>
    </source>
</reference>
<dbReference type="Pfam" id="PF13577">
    <property type="entry name" value="SnoaL_4"/>
    <property type="match status" value="1"/>
</dbReference>
<feature type="domain" description="SnoaL-like" evidence="1">
    <location>
        <begin position="11"/>
        <end position="133"/>
    </location>
</feature>
<name>A0ABP8LLA1_9MICO</name>
<keyword evidence="3" id="KW-1185">Reference proteome</keyword>
<sequence length="165" mass="18542">MTNQQTNGGLTVEDRAAIDDLFAHYAWALDCGDDDAFAEIFTDDATIEDPSGRYTAPDAPRKIMAAMRANTTFPGRQHWIAQTVLEGTGRECSARSFAMVTARHDSGATALHLLAAYFDRLVKIDQRWYVADRLIKPWRGELVEAFPEVREQPAWSQAQQKGPRR</sequence>
<protein>
    <recommendedName>
        <fullName evidence="1">SnoaL-like domain-containing protein</fullName>
    </recommendedName>
</protein>
<accession>A0ABP8LLA1</accession>
<dbReference type="InterPro" id="IPR037401">
    <property type="entry name" value="SnoaL-like"/>
</dbReference>
<evidence type="ECO:0000313" key="2">
    <source>
        <dbReference type="EMBL" id="GAA4431073.1"/>
    </source>
</evidence>